<dbReference type="Gene3D" id="3.40.50.150">
    <property type="entry name" value="Vaccinia Virus protein VP39"/>
    <property type="match status" value="1"/>
</dbReference>
<evidence type="ECO:0000259" key="1">
    <source>
        <dbReference type="Pfam" id="PF13649"/>
    </source>
</evidence>
<evidence type="ECO:0000313" key="2">
    <source>
        <dbReference type="EMBL" id="QXQ14327.1"/>
    </source>
</evidence>
<dbReference type="InterPro" id="IPR029063">
    <property type="entry name" value="SAM-dependent_MTases_sf"/>
</dbReference>
<accession>A0ABX8SBG9</accession>
<dbReference type="PANTHER" id="PTHR43591">
    <property type="entry name" value="METHYLTRANSFERASE"/>
    <property type="match status" value="1"/>
</dbReference>
<gene>
    <name evidence="2" type="ORF">KV203_02540</name>
</gene>
<dbReference type="RefSeq" id="WP_066466833.1">
    <property type="nucleotide sequence ID" value="NZ_CBCRUZ010000003.1"/>
</dbReference>
<protein>
    <submittedName>
        <fullName evidence="2">Methyltransferase domain-containing protein</fullName>
    </submittedName>
</protein>
<dbReference type="Proteomes" id="UP000887023">
    <property type="component" value="Chromosome"/>
</dbReference>
<reference evidence="2" key="1">
    <citation type="submission" date="2021-07" db="EMBL/GenBank/DDBJ databases">
        <title>Candidatus Kaistella beijingensis sp. nov. isolated from a municipal wastewater treatment plant is involved in sludge foaming.</title>
        <authorList>
            <person name="Song Y."/>
            <person name="Liu S.-J."/>
        </authorList>
    </citation>
    <scope>NUCLEOTIDE SEQUENCE</scope>
    <source>
        <strain evidence="2">DSM 43998</strain>
    </source>
</reference>
<sequence>MAEPTARATTRALLNRPAVDRNGYLDVLGREIAAPTPTPAQRAMNAPLVATVYERIWRPAAFFGASGVRTETEWRRTLRRLRPAGADRVLDVACGPGLFTSRLAERLGPDGLAVGLDISAPMLHRAVHDNAGPQTCYVRGDAGTLPFDDATFDVVCCLGALYLVPEPDRVVDEMIRVLAPGGRIAILTTYANPTDPVRRLIGQLGDRIGVRGFDRARFPSRFAAAELTDIRQQIHGLFQFVAADAPGEQPAAERRAPQ</sequence>
<keyword evidence="2" id="KW-0808">Transferase</keyword>
<dbReference type="SUPFAM" id="SSF53335">
    <property type="entry name" value="S-adenosyl-L-methionine-dependent methyltransferases"/>
    <property type="match status" value="1"/>
</dbReference>
<proteinExistence type="predicted"/>
<dbReference type="Pfam" id="PF13649">
    <property type="entry name" value="Methyltransf_25"/>
    <property type="match status" value="1"/>
</dbReference>
<dbReference type="GO" id="GO:0032259">
    <property type="term" value="P:methylation"/>
    <property type="evidence" value="ECO:0007669"/>
    <property type="project" value="UniProtKB-KW"/>
</dbReference>
<keyword evidence="2" id="KW-0489">Methyltransferase</keyword>
<dbReference type="GO" id="GO:0008168">
    <property type="term" value="F:methyltransferase activity"/>
    <property type="evidence" value="ECO:0007669"/>
    <property type="project" value="UniProtKB-KW"/>
</dbReference>
<organism evidence="2 3">
    <name type="scientific">Skermania pinensis</name>
    <dbReference type="NCBI Taxonomy" id="39122"/>
    <lineage>
        <taxon>Bacteria</taxon>
        <taxon>Bacillati</taxon>
        <taxon>Actinomycetota</taxon>
        <taxon>Actinomycetes</taxon>
        <taxon>Mycobacteriales</taxon>
        <taxon>Gordoniaceae</taxon>
        <taxon>Skermania</taxon>
    </lineage>
</organism>
<keyword evidence="3" id="KW-1185">Reference proteome</keyword>
<feature type="domain" description="Methyltransferase" evidence="1">
    <location>
        <begin position="89"/>
        <end position="182"/>
    </location>
</feature>
<name>A0ABX8SBG9_9ACTN</name>
<dbReference type="EMBL" id="CP079105">
    <property type="protein sequence ID" value="QXQ14327.1"/>
    <property type="molecule type" value="Genomic_DNA"/>
</dbReference>
<dbReference type="InterPro" id="IPR041698">
    <property type="entry name" value="Methyltransf_25"/>
</dbReference>
<dbReference type="CDD" id="cd02440">
    <property type="entry name" value="AdoMet_MTases"/>
    <property type="match status" value="1"/>
</dbReference>
<evidence type="ECO:0000313" key="3">
    <source>
        <dbReference type="Proteomes" id="UP000887023"/>
    </source>
</evidence>